<reference evidence="1" key="1">
    <citation type="submission" date="2019-06" db="EMBL/GenBank/DDBJ databases">
        <authorList>
            <person name="Zheng W."/>
        </authorList>
    </citation>
    <scope>NUCLEOTIDE SEQUENCE</scope>
    <source>
        <strain evidence="1">QDHG01</strain>
    </source>
</reference>
<comment type="caution">
    <text evidence="1">The sequence shown here is derived from an EMBL/GenBank/DDBJ whole genome shotgun (WGS) entry which is preliminary data.</text>
</comment>
<accession>A0A8J8P1X4</accession>
<sequence>MLQCEQIKVLFKIQFSLLLSSWVFKQNRECLSKGKIVREDYIIAIVNRDLVEVLQGRFTLIQVAEDFNEEGDAGGDSFIDVSLDACIVGTTQFLIFPFQQYAAPSWLIFIVQGNPQHQIRVFINRVNVYRLRVSFLHSR</sequence>
<gene>
    <name evidence="1" type="ORF">FGO68_gene13115</name>
</gene>
<organism evidence="1 2">
    <name type="scientific">Halteria grandinella</name>
    <dbReference type="NCBI Taxonomy" id="5974"/>
    <lineage>
        <taxon>Eukaryota</taxon>
        <taxon>Sar</taxon>
        <taxon>Alveolata</taxon>
        <taxon>Ciliophora</taxon>
        <taxon>Intramacronucleata</taxon>
        <taxon>Spirotrichea</taxon>
        <taxon>Stichotrichia</taxon>
        <taxon>Sporadotrichida</taxon>
        <taxon>Halteriidae</taxon>
        <taxon>Halteria</taxon>
    </lineage>
</organism>
<name>A0A8J8P1X4_HALGN</name>
<proteinExistence type="predicted"/>
<evidence type="ECO:0000313" key="1">
    <source>
        <dbReference type="EMBL" id="TNV84370.1"/>
    </source>
</evidence>
<keyword evidence="2" id="KW-1185">Reference proteome</keyword>
<dbReference type="AlphaFoldDB" id="A0A8J8P1X4"/>
<dbReference type="EMBL" id="RRYP01002851">
    <property type="protein sequence ID" value="TNV84370.1"/>
    <property type="molecule type" value="Genomic_DNA"/>
</dbReference>
<protein>
    <submittedName>
        <fullName evidence="1">Uncharacterized protein</fullName>
    </submittedName>
</protein>
<dbReference type="Proteomes" id="UP000785679">
    <property type="component" value="Unassembled WGS sequence"/>
</dbReference>
<evidence type="ECO:0000313" key="2">
    <source>
        <dbReference type="Proteomes" id="UP000785679"/>
    </source>
</evidence>